<protein>
    <recommendedName>
        <fullName evidence="4">Phosphatidate cytidylyltransferase</fullName>
    </recommendedName>
</protein>
<evidence type="ECO:0000256" key="1">
    <source>
        <dbReference type="SAM" id="Phobius"/>
    </source>
</evidence>
<keyword evidence="1" id="KW-1133">Transmembrane helix</keyword>
<feature type="transmembrane region" description="Helical" evidence="1">
    <location>
        <begin position="27"/>
        <end position="56"/>
    </location>
</feature>
<organism evidence="2 3">
    <name type="scientific">Autumnicola patrickiae</name>
    <dbReference type="NCBI Taxonomy" id="3075591"/>
    <lineage>
        <taxon>Bacteria</taxon>
        <taxon>Pseudomonadati</taxon>
        <taxon>Bacteroidota</taxon>
        <taxon>Flavobacteriia</taxon>
        <taxon>Flavobacteriales</taxon>
        <taxon>Flavobacteriaceae</taxon>
        <taxon>Autumnicola</taxon>
    </lineage>
</organism>
<dbReference type="EMBL" id="JAVRHM010000005">
    <property type="protein sequence ID" value="MDT0689377.1"/>
    <property type="molecule type" value="Genomic_DNA"/>
</dbReference>
<reference evidence="2 3" key="1">
    <citation type="submission" date="2023-09" db="EMBL/GenBank/DDBJ databases">
        <authorList>
            <person name="Rey-Velasco X."/>
        </authorList>
    </citation>
    <scope>NUCLEOTIDE SEQUENCE [LARGE SCALE GENOMIC DNA]</scope>
    <source>
        <strain evidence="2 3">F188</strain>
    </source>
</reference>
<dbReference type="RefSeq" id="WP_311682871.1">
    <property type="nucleotide sequence ID" value="NZ_JAVRHM010000005.1"/>
</dbReference>
<proteinExistence type="predicted"/>
<evidence type="ECO:0000313" key="2">
    <source>
        <dbReference type="EMBL" id="MDT0689377.1"/>
    </source>
</evidence>
<sequence length="89" mass="10319">MSTSQKPKILQIIENENWKKQLLYGSILAIFFLLLCWFGDVTSFLAVIAVSVIAAGKEHYMHDITGELNYRNFMLLVFPVLIIHIILHW</sequence>
<comment type="caution">
    <text evidence="2">The sequence shown here is derived from an EMBL/GenBank/DDBJ whole genome shotgun (WGS) entry which is preliminary data.</text>
</comment>
<feature type="transmembrane region" description="Helical" evidence="1">
    <location>
        <begin position="68"/>
        <end position="87"/>
    </location>
</feature>
<keyword evidence="3" id="KW-1185">Reference proteome</keyword>
<accession>A0ABU3E070</accession>
<name>A0ABU3E070_9FLAO</name>
<dbReference type="Proteomes" id="UP001261624">
    <property type="component" value="Unassembled WGS sequence"/>
</dbReference>
<evidence type="ECO:0008006" key="4">
    <source>
        <dbReference type="Google" id="ProtNLM"/>
    </source>
</evidence>
<keyword evidence="1" id="KW-0472">Membrane</keyword>
<evidence type="ECO:0000313" key="3">
    <source>
        <dbReference type="Proteomes" id="UP001261624"/>
    </source>
</evidence>
<keyword evidence="1" id="KW-0812">Transmembrane</keyword>
<gene>
    <name evidence="2" type="ORF">RM549_06240</name>
</gene>